<feature type="region of interest" description="Disordered" evidence="1">
    <location>
        <begin position="1"/>
        <end position="28"/>
    </location>
</feature>
<accession>A0ABR2EPR3</accession>
<evidence type="ECO:0000313" key="2">
    <source>
        <dbReference type="EMBL" id="KAK8564000.1"/>
    </source>
</evidence>
<feature type="region of interest" description="Disordered" evidence="1">
    <location>
        <begin position="38"/>
        <end position="57"/>
    </location>
</feature>
<evidence type="ECO:0000256" key="1">
    <source>
        <dbReference type="SAM" id="MobiDB-lite"/>
    </source>
</evidence>
<gene>
    <name evidence="2" type="ORF">V6N12_036132</name>
</gene>
<reference evidence="2 3" key="1">
    <citation type="journal article" date="2024" name="G3 (Bethesda)">
        <title>Genome assembly of Hibiscus sabdariffa L. provides insights into metabolisms of medicinal natural products.</title>
        <authorList>
            <person name="Kim T."/>
        </authorList>
    </citation>
    <scope>NUCLEOTIDE SEQUENCE [LARGE SCALE GENOMIC DNA]</scope>
    <source>
        <strain evidence="2">TK-2024</strain>
        <tissue evidence="2">Old leaves</tissue>
    </source>
</reference>
<feature type="compositionally biased region" description="Polar residues" evidence="1">
    <location>
        <begin position="8"/>
        <end position="28"/>
    </location>
</feature>
<evidence type="ECO:0000313" key="3">
    <source>
        <dbReference type="Proteomes" id="UP001472677"/>
    </source>
</evidence>
<comment type="caution">
    <text evidence="2">The sequence shown here is derived from an EMBL/GenBank/DDBJ whole genome shotgun (WGS) entry which is preliminary data.</text>
</comment>
<proteinExistence type="predicted"/>
<organism evidence="2 3">
    <name type="scientific">Hibiscus sabdariffa</name>
    <name type="common">roselle</name>
    <dbReference type="NCBI Taxonomy" id="183260"/>
    <lineage>
        <taxon>Eukaryota</taxon>
        <taxon>Viridiplantae</taxon>
        <taxon>Streptophyta</taxon>
        <taxon>Embryophyta</taxon>
        <taxon>Tracheophyta</taxon>
        <taxon>Spermatophyta</taxon>
        <taxon>Magnoliopsida</taxon>
        <taxon>eudicotyledons</taxon>
        <taxon>Gunneridae</taxon>
        <taxon>Pentapetalae</taxon>
        <taxon>rosids</taxon>
        <taxon>malvids</taxon>
        <taxon>Malvales</taxon>
        <taxon>Malvaceae</taxon>
        <taxon>Malvoideae</taxon>
        <taxon>Hibiscus</taxon>
    </lineage>
</organism>
<sequence>MEKGKVMNPSSSPSPQNTAIRSDLSSGFQRNPRIRSVIIAEEGKGERAAGDSWSGSSSSPYPYFFLFHAHVGTLGANEDLKCAMSLNVSSLVVETNCLDIIRGKSKPKPPPPPHGLHLLSTDFRASDIVENMGSEA</sequence>
<dbReference type="EMBL" id="JBBPBM010000011">
    <property type="protein sequence ID" value="KAK8564000.1"/>
    <property type="molecule type" value="Genomic_DNA"/>
</dbReference>
<name>A0ABR2EPR3_9ROSI</name>
<dbReference type="Proteomes" id="UP001472677">
    <property type="component" value="Unassembled WGS sequence"/>
</dbReference>
<keyword evidence="3" id="KW-1185">Reference proteome</keyword>
<protein>
    <submittedName>
        <fullName evidence="2">Uncharacterized protein</fullName>
    </submittedName>
</protein>